<dbReference type="GO" id="GO:0015288">
    <property type="term" value="F:porin activity"/>
    <property type="evidence" value="ECO:0007669"/>
    <property type="project" value="TreeGrafter"/>
</dbReference>
<evidence type="ECO:0000256" key="6">
    <source>
        <dbReference type="SAM" id="SignalP"/>
    </source>
</evidence>
<keyword evidence="6" id="KW-0732">Signal</keyword>
<dbReference type="SUPFAM" id="SSF56954">
    <property type="entry name" value="Outer membrane efflux proteins (OEP)"/>
    <property type="match status" value="1"/>
</dbReference>
<protein>
    <recommendedName>
        <fullName evidence="9">Outer membrane efflux protein</fullName>
    </recommendedName>
</protein>
<evidence type="ECO:0000256" key="4">
    <source>
        <dbReference type="ARBA" id="ARBA00023136"/>
    </source>
</evidence>
<evidence type="ECO:0000256" key="1">
    <source>
        <dbReference type="ARBA" id="ARBA00004442"/>
    </source>
</evidence>
<dbReference type="Proteomes" id="UP000651668">
    <property type="component" value="Unassembled WGS sequence"/>
</dbReference>
<dbReference type="PANTHER" id="PTHR30026:SF20">
    <property type="entry name" value="OUTER MEMBRANE PROTEIN TOLC"/>
    <property type="match status" value="1"/>
</dbReference>
<comment type="subcellular location">
    <subcellularLocation>
        <location evidence="1">Cell outer membrane</location>
    </subcellularLocation>
</comment>
<comment type="caution">
    <text evidence="7">The sequence shown here is derived from an EMBL/GenBank/DDBJ whole genome shotgun (WGS) entry which is preliminary data.</text>
</comment>
<evidence type="ECO:0000256" key="3">
    <source>
        <dbReference type="ARBA" id="ARBA00022692"/>
    </source>
</evidence>
<evidence type="ECO:0008006" key="9">
    <source>
        <dbReference type="Google" id="ProtNLM"/>
    </source>
</evidence>
<keyword evidence="5" id="KW-0998">Cell outer membrane</keyword>
<evidence type="ECO:0000256" key="2">
    <source>
        <dbReference type="ARBA" id="ARBA00022452"/>
    </source>
</evidence>
<keyword evidence="2" id="KW-1134">Transmembrane beta strand</keyword>
<evidence type="ECO:0000256" key="5">
    <source>
        <dbReference type="ARBA" id="ARBA00023237"/>
    </source>
</evidence>
<sequence length="226" mass="25878">MKKIFPISFFLLLLTTFISHAQESILKDINYSDLQKYIDLARVNFPQMKIAEAKKELVKTGIPIAQASYLDILNASYFYRPENKSVLDPVNPYNFNGFQFGVSVNVGNLLQIPFEVKRAKADYKVAVLEAQQNDKAVEMEVKRRYYDYIRQISQLKIATKSAQDNKGVSESLRNKFEKGEITLDAYNQSRLNQSTSDSDKVEAEVNYLKAKDLLEEIIGVKLTDIK</sequence>
<feature type="chain" id="PRO_5037065263" description="Outer membrane efflux protein" evidence="6">
    <location>
        <begin position="22"/>
        <end position="226"/>
    </location>
</feature>
<keyword evidence="8" id="KW-1185">Reference proteome</keyword>
<proteinExistence type="predicted"/>
<evidence type="ECO:0000313" key="7">
    <source>
        <dbReference type="EMBL" id="GGC71421.1"/>
    </source>
</evidence>
<keyword evidence="3" id="KW-0812">Transmembrane</keyword>
<dbReference type="RefSeq" id="WP_188627369.1">
    <property type="nucleotide sequence ID" value="NZ_BMIL01000009.1"/>
</dbReference>
<accession>A0A916XGE0</accession>
<organism evidence="7 8">
    <name type="scientific">Pedobacter quisquiliarum</name>
    <dbReference type="NCBI Taxonomy" id="1834438"/>
    <lineage>
        <taxon>Bacteria</taxon>
        <taxon>Pseudomonadati</taxon>
        <taxon>Bacteroidota</taxon>
        <taxon>Sphingobacteriia</taxon>
        <taxon>Sphingobacteriales</taxon>
        <taxon>Sphingobacteriaceae</taxon>
        <taxon>Pedobacter</taxon>
    </lineage>
</organism>
<reference evidence="7" key="1">
    <citation type="journal article" date="2014" name="Int. J. Syst. Evol. Microbiol.">
        <title>Complete genome sequence of Corynebacterium casei LMG S-19264T (=DSM 44701T), isolated from a smear-ripened cheese.</title>
        <authorList>
            <consortium name="US DOE Joint Genome Institute (JGI-PGF)"/>
            <person name="Walter F."/>
            <person name="Albersmeier A."/>
            <person name="Kalinowski J."/>
            <person name="Ruckert C."/>
        </authorList>
    </citation>
    <scope>NUCLEOTIDE SEQUENCE</scope>
    <source>
        <strain evidence="7">CGMCC 1.15343</strain>
    </source>
</reference>
<gene>
    <name evidence="7" type="ORF">GCM10011387_26130</name>
</gene>
<dbReference type="GO" id="GO:0015562">
    <property type="term" value="F:efflux transmembrane transporter activity"/>
    <property type="evidence" value="ECO:0007669"/>
    <property type="project" value="InterPro"/>
</dbReference>
<dbReference type="PANTHER" id="PTHR30026">
    <property type="entry name" value="OUTER MEMBRANE PROTEIN TOLC"/>
    <property type="match status" value="1"/>
</dbReference>
<keyword evidence="4" id="KW-0472">Membrane</keyword>
<dbReference type="Gene3D" id="1.20.1600.10">
    <property type="entry name" value="Outer membrane efflux proteins (OEP)"/>
    <property type="match status" value="1"/>
</dbReference>
<dbReference type="GO" id="GO:1990281">
    <property type="term" value="C:efflux pump complex"/>
    <property type="evidence" value="ECO:0007669"/>
    <property type="project" value="TreeGrafter"/>
</dbReference>
<feature type="signal peptide" evidence="6">
    <location>
        <begin position="1"/>
        <end position="21"/>
    </location>
</feature>
<dbReference type="AlphaFoldDB" id="A0A916XGE0"/>
<dbReference type="InterPro" id="IPR051906">
    <property type="entry name" value="TolC-like"/>
</dbReference>
<reference evidence="7" key="2">
    <citation type="submission" date="2020-09" db="EMBL/GenBank/DDBJ databases">
        <authorList>
            <person name="Sun Q."/>
            <person name="Zhou Y."/>
        </authorList>
    </citation>
    <scope>NUCLEOTIDE SEQUENCE</scope>
    <source>
        <strain evidence="7">CGMCC 1.15343</strain>
    </source>
</reference>
<name>A0A916XGE0_9SPHI</name>
<dbReference type="GO" id="GO:0009279">
    <property type="term" value="C:cell outer membrane"/>
    <property type="evidence" value="ECO:0007669"/>
    <property type="project" value="UniProtKB-SubCell"/>
</dbReference>
<dbReference type="EMBL" id="BMIL01000009">
    <property type="protein sequence ID" value="GGC71421.1"/>
    <property type="molecule type" value="Genomic_DNA"/>
</dbReference>
<evidence type="ECO:0000313" key="8">
    <source>
        <dbReference type="Proteomes" id="UP000651668"/>
    </source>
</evidence>